<sequence length="612" mass="67605">MSQTARDATLLTTLPKPRKIDSCHPAARHRRQRDEAGLTRKFFQIGFNKCGTTFIERLFRLNGIPVRHWEKGALAEDIAYSKLTGRAPLRRWADTVAFTDMESVRFVHAPVIEAFRDFAYLDRCFPGAVFLLNTRRVEDWIASRYRHQGGSYARAHAMNRGVALADLGDLWRADWDAHLAACRAHFGDRPEFIEIDIDAAEPEDYRRALSRWFDLPKIPDLPGVGRVESRKAYAAEVTAMLAARQPGSGIDEEARERMATSLARFAVPARIETGPRDLPGITRFDAALGELRNAAGDLLPIRRMETGRYLADPLQPGHLLIAAAANDIAELVDRGVYHLDMRDDCLIGTSPRTASGGPVLTPSRREGAANVFLWPMPRFHRLGNNAFLGPDPNAVTQLDQRLDRAIWQGGLSGYAPGANGPGLMRPAHRAVDLILRSEEGSPRHQAALADLQENSRIAFVRRWQGSGDVDVRLIPEARAAQALRKAGLGSLIFTDAAGDALHSHRFTICLGGAPLAEEFLPALNAGGVVLKEEDGWQLYHSGVIRPWEHYIPLDYGAGDLADKLDWARENPRACARMVAAAHRVCAALADPAGRRRHLALVLEGYRAATGQD</sequence>
<gene>
    <name evidence="1" type="ORF">CX676_14240</name>
</gene>
<dbReference type="Gene3D" id="3.40.50.300">
    <property type="entry name" value="P-loop containing nucleotide triphosphate hydrolases"/>
    <property type="match status" value="1"/>
</dbReference>
<dbReference type="SUPFAM" id="SSF52540">
    <property type="entry name" value="P-loop containing nucleoside triphosphate hydrolases"/>
    <property type="match status" value="1"/>
</dbReference>
<keyword evidence="2" id="KW-1185">Reference proteome</keyword>
<name>A0A2H5F0X0_9RHOB</name>
<protein>
    <submittedName>
        <fullName evidence="1">Uncharacterized protein</fullName>
    </submittedName>
</protein>
<evidence type="ECO:0000313" key="1">
    <source>
        <dbReference type="EMBL" id="AUH65186.1"/>
    </source>
</evidence>
<dbReference type="AlphaFoldDB" id="A0A2H5F0X0"/>
<dbReference type="KEGG" id="pzh:CX676_14240"/>
<dbReference type="InterPro" id="IPR027417">
    <property type="entry name" value="P-loop_NTPase"/>
</dbReference>
<proteinExistence type="predicted"/>
<accession>A0A2H5F0X0</accession>
<reference evidence="1 2" key="1">
    <citation type="journal article" date="2013" name="Antonie Van Leeuwenhoek">
        <title>Paracoccus zhejiangensis sp. nov., isolated from activated sludge in wastewater-treatment system.</title>
        <authorList>
            <person name="Wu Z.G."/>
            <person name="Zhang D.F."/>
            <person name="Liu Y.L."/>
            <person name="Wang F."/>
            <person name="Jiang X."/>
            <person name="Li C."/>
            <person name="Li S.P."/>
            <person name="Hong Q."/>
            <person name="Li W.J."/>
        </authorList>
    </citation>
    <scope>NUCLEOTIDE SEQUENCE [LARGE SCALE GENOMIC DNA]</scope>
    <source>
        <strain evidence="1 2">J6</strain>
    </source>
</reference>
<organism evidence="1 2">
    <name type="scientific">Paracoccus zhejiangensis</name>
    <dbReference type="NCBI Taxonomy" id="1077935"/>
    <lineage>
        <taxon>Bacteria</taxon>
        <taxon>Pseudomonadati</taxon>
        <taxon>Pseudomonadota</taxon>
        <taxon>Alphaproteobacteria</taxon>
        <taxon>Rhodobacterales</taxon>
        <taxon>Paracoccaceae</taxon>
        <taxon>Paracoccus</taxon>
    </lineage>
</organism>
<dbReference type="EMBL" id="CP025430">
    <property type="protein sequence ID" value="AUH65186.1"/>
    <property type="molecule type" value="Genomic_DNA"/>
</dbReference>
<dbReference type="Proteomes" id="UP000234530">
    <property type="component" value="Chromosome"/>
</dbReference>
<evidence type="ECO:0000313" key="2">
    <source>
        <dbReference type="Proteomes" id="UP000234530"/>
    </source>
</evidence>